<evidence type="ECO:0000313" key="4">
    <source>
        <dbReference type="Proteomes" id="UP000828390"/>
    </source>
</evidence>
<organism evidence="3 4">
    <name type="scientific">Dreissena polymorpha</name>
    <name type="common">Zebra mussel</name>
    <name type="synonym">Mytilus polymorpha</name>
    <dbReference type="NCBI Taxonomy" id="45954"/>
    <lineage>
        <taxon>Eukaryota</taxon>
        <taxon>Metazoa</taxon>
        <taxon>Spiralia</taxon>
        <taxon>Lophotrochozoa</taxon>
        <taxon>Mollusca</taxon>
        <taxon>Bivalvia</taxon>
        <taxon>Autobranchia</taxon>
        <taxon>Heteroconchia</taxon>
        <taxon>Euheterodonta</taxon>
        <taxon>Imparidentia</taxon>
        <taxon>Neoheterodontei</taxon>
        <taxon>Myida</taxon>
        <taxon>Dreissenoidea</taxon>
        <taxon>Dreissenidae</taxon>
        <taxon>Dreissena</taxon>
    </lineage>
</organism>
<dbReference type="AlphaFoldDB" id="A0A9D4NCA7"/>
<reference evidence="3" key="2">
    <citation type="submission" date="2020-11" db="EMBL/GenBank/DDBJ databases">
        <authorList>
            <person name="McCartney M.A."/>
            <person name="Auch B."/>
            <person name="Kono T."/>
            <person name="Mallez S."/>
            <person name="Becker A."/>
            <person name="Gohl D.M."/>
            <person name="Silverstein K.A.T."/>
            <person name="Koren S."/>
            <person name="Bechman K.B."/>
            <person name="Herman A."/>
            <person name="Abrahante J.E."/>
            <person name="Garbe J."/>
        </authorList>
    </citation>
    <scope>NUCLEOTIDE SEQUENCE</scope>
    <source>
        <strain evidence="3">Duluth1</strain>
        <tissue evidence="3">Whole animal</tissue>
    </source>
</reference>
<evidence type="ECO:0000313" key="3">
    <source>
        <dbReference type="EMBL" id="KAH3890652.1"/>
    </source>
</evidence>
<dbReference type="EMBL" id="JAIWYP010000001">
    <property type="protein sequence ID" value="KAH3890652.1"/>
    <property type="molecule type" value="Genomic_DNA"/>
</dbReference>
<name>A0A9D4NCA7_DREPO</name>
<evidence type="ECO:0000256" key="1">
    <source>
        <dbReference type="SAM" id="MobiDB-lite"/>
    </source>
</evidence>
<gene>
    <name evidence="3" type="ORF">DPMN_014737</name>
</gene>
<accession>A0A9D4NCA7</accession>
<feature type="domain" description="DUF6729" evidence="2">
    <location>
        <begin position="2"/>
        <end position="126"/>
    </location>
</feature>
<dbReference type="PANTHER" id="PTHR24401">
    <property type="entry name" value="SI:CH211-243P7.3-RELATED"/>
    <property type="match status" value="1"/>
</dbReference>
<dbReference type="InterPro" id="IPR046616">
    <property type="entry name" value="DUF6729"/>
</dbReference>
<dbReference type="Pfam" id="PF20499">
    <property type="entry name" value="DUF6729"/>
    <property type="match status" value="1"/>
</dbReference>
<proteinExistence type="predicted"/>
<protein>
    <recommendedName>
        <fullName evidence="2">DUF6729 domain-containing protein</fullName>
    </recommendedName>
</protein>
<reference evidence="3" key="1">
    <citation type="journal article" date="2019" name="bioRxiv">
        <title>The Genome of the Zebra Mussel, Dreissena polymorpha: A Resource for Invasive Species Research.</title>
        <authorList>
            <person name="McCartney M.A."/>
            <person name="Auch B."/>
            <person name="Kono T."/>
            <person name="Mallez S."/>
            <person name="Zhang Y."/>
            <person name="Obille A."/>
            <person name="Becker A."/>
            <person name="Abrahante J.E."/>
            <person name="Garbe J."/>
            <person name="Badalamenti J.P."/>
            <person name="Herman A."/>
            <person name="Mangelson H."/>
            <person name="Liachko I."/>
            <person name="Sullivan S."/>
            <person name="Sone E.D."/>
            <person name="Koren S."/>
            <person name="Silverstein K.A.T."/>
            <person name="Beckman K.B."/>
            <person name="Gohl D.M."/>
        </authorList>
    </citation>
    <scope>NUCLEOTIDE SEQUENCE</scope>
    <source>
        <strain evidence="3">Duluth1</strain>
        <tissue evidence="3">Whole animal</tissue>
    </source>
</reference>
<evidence type="ECO:0000259" key="2">
    <source>
        <dbReference type="Pfam" id="PF20499"/>
    </source>
</evidence>
<dbReference type="PANTHER" id="PTHR24401:SF29">
    <property type="entry name" value="SI:CH211-243P7.3-RELATED"/>
    <property type="match status" value="1"/>
</dbReference>
<sequence>MKPGVDRYFARPLFLWMPCKIWRLKLVCPHAHCNKRELISAGIHQKVRQVVDVSGFYNMASEYLQCTDCDRKVISWSHDILSQLDVGHRVQFPCILTAMLACDMQVILLLRNRGLGNSSSQIQKKTRGAAFRGPSQEAAPLPE</sequence>
<comment type="caution">
    <text evidence="3">The sequence shown here is derived from an EMBL/GenBank/DDBJ whole genome shotgun (WGS) entry which is preliminary data.</text>
</comment>
<dbReference type="Proteomes" id="UP000828390">
    <property type="component" value="Unassembled WGS sequence"/>
</dbReference>
<keyword evidence="4" id="KW-1185">Reference proteome</keyword>
<feature type="region of interest" description="Disordered" evidence="1">
    <location>
        <begin position="118"/>
        <end position="143"/>
    </location>
</feature>